<dbReference type="KEGG" id="thel:IG193_03565"/>
<dbReference type="InParanoid" id="A0A7L9FI85"/>
<evidence type="ECO:0000313" key="2">
    <source>
        <dbReference type="Proteomes" id="UP000594121"/>
    </source>
</evidence>
<reference evidence="1 2" key="1">
    <citation type="submission" date="2020-10" db="EMBL/GenBank/DDBJ databases">
        <title>Thermofilum lucidum 3507LT sp. nov. a novel member of Thermofilaceae family isolated from Chile hot spring, and proposal of description order Thermofilales.</title>
        <authorList>
            <person name="Zayulina K.S."/>
            <person name="Elcheninov A.G."/>
            <person name="Toshchakov S.V."/>
            <person name="Kublanov I.V."/>
        </authorList>
    </citation>
    <scope>NUCLEOTIDE SEQUENCE [LARGE SCALE GENOMIC DNA]</scope>
    <source>
        <strain evidence="1 2">3507LT</strain>
    </source>
</reference>
<dbReference type="RefSeq" id="WP_192819520.1">
    <property type="nucleotide sequence ID" value="NZ_CP062310.1"/>
</dbReference>
<accession>A0A7L9FI85</accession>
<keyword evidence="2" id="KW-1185">Reference proteome</keyword>
<gene>
    <name evidence="1" type="ORF">IG193_03565</name>
</gene>
<dbReference type="AlphaFoldDB" id="A0A7L9FI85"/>
<protein>
    <submittedName>
        <fullName evidence="1">Uncharacterized protein</fullName>
    </submittedName>
</protein>
<organism evidence="1 2">
    <name type="scientific">Infirmifilum lucidum</name>
    <dbReference type="NCBI Taxonomy" id="2776706"/>
    <lineage>
        <taxon>Archaea</taxon>
        <taxon>Thermoproteota</taxon>
        <taxon>Thermoprotei</taxon>
        <taxon>Thermofilales</taxon>
        <taxon>Thermofilaceae</taxon>
        <taxon>Infirmifilum</taxon>
    </lineage>
</organism>
<dbReference type="Proteomes" id="UP000594121">
    <property type="component" value="Chromosome"/>
</dbReference>
<dbReference type="EMBL" id="CP062310">
    <property type="protein sequence ID" value="QOJ79548.1"/>
    <property type="molecule type" value="Genomic_DNA"/>
</dbReference>
<proteinExistence type="predicted"/>
<name>A0A7L9FI85_9CREN</name>
<sequence length="133" mass="15193">MPLKLDQAEKRLLYLLYSYGKAVSRKRIHELVFKLQEEYGVQLGFKFSGHPPISKELDEKLQDLVNKGLVKVMYSVGGSYLSLYKPYYKLTERGVRLAKRGEFSKTDKESIDRMVSDIRGAEKTRASGVAGQQ</sequence>
<evidence type="ECO:0000313" key="1">
    <source>
        <dbReference type="EMBL" id="QOJ79548.1"/>
    </source>
</evidence>
<dbReference type="GeneID" id="59148943"/>